<sequence>MHTFYQQHPSEHRWTKDHPLEQVIGNPSQSIRIRRQLEIDGEICMFALTVSRTELKNIKEAMADSAWIKAIPLKEEVYVNHPDGFVDPYHPDQVYRLKKALYGLKQALKAWYNELSNFMVSKGFFKGFVDPTLFITKHEKDILLEQIYVDDIIFGSTNPKLLKRYEKLMHIKFKMSMMGELKFLEIQIYQSSRGIFINQAKYAQEILKKHGMTSCESIGTQMATKHLDVDLSGTPVDQTKYHSMVRALMYLTASRPYIVHATCYCALYQVKPTKKHLTTVKRIFRNLKDTINMGLWYLKDTCFELTAFLDSDHTGCLDSSKAEYVSLSACCAQVLWLRTQLTDYAFHFNKIPMYCDSKEKVEKGIVELFFVRTKYQLADLFTKALSKELEVLANESA</sequence>
<dbReference type="InterPro" id="IPR013103">
    <property type="entry name" value="RVT_2"/>
</dbReference>
<dbReference type="Pfam" id="PF07727">
    <property type="entry name" value="RVT_2"/>
    <property type="match status" value="1"/>
</dbReference>
<reference evidence="2" key="1">
    <citation type="journal article" date="2019" name="Sci. Rep.">
        <title>Draft genome of Tanacetum cinerariifolium, the natural source of mosquito coil.</title>
        <authorList>
            <person name="Yamashiro T."/>
            <person name="Shiraishi A."/>
            <person name="Satake H."/>
            <person name="Nakayama K."/>
        </authorList>
    </citation>
    <scope>NUCLEOTIDE SEQUENCE</scope>
</reference>
<proteinExistence type="predicted"/>
<accession>A0A699JAC6</accession>
<feature type="domain" description="Reverse transcriptase Ty1/copia-type" evidence="1">
    <location>
        <begin position="48"/>
        <end position="222"/>
    </location>
</feature>
<dbReference type="CDD" id="cd09272">
    <property type="entry name" value="RNase_HI_RT_Ty1"/>
    <property type="match status" value="1"/>
</dbReference>
<protein>
    <recommendedName>
        <fullName evidence="1">Reverse transcriptase Ty1/copia-type domain-containing protein</fullName>
    </recommendedName>
</protein>
<dbReference type="EMBL" id="BKCJ010390045">
    <property type="protein sequence ID" value="GFA23493.1"/>
    <property type="molecule type" value="Genomic_DNA"/>
</dbReference>
<dbReference type="SUPFAM" id="SSF56672">
    <property type="entry name" value="DNA/RNA polymerases"/>
    <property type="match status" value="1"/>
</dbReference>
<dbReference type="InterPro" id="IPR043502">
    <property type="entry name" value="DNA/RNA_pol_sf"/>
</dbReference>
<organism evidence="2">
    <name type="scientific">Tanacetum cinerariifolium</name>
    <name type="common">Dalmatian daisy</name>
    <name type="synonym">Chrysanthemum cinerariifolium</name>
    <dbReference type="NCBI Taxonomy" id="118510"/>
    <lineage>
        <taxon>Eukaryota</taxon>
        <taxon>Viridiplantae</taxon>
        <taxon>Streptophyta</taxon>
        <taxon>Embryophyta</taxon>
        <taxon>Tracheophyta</taxon>
        <taxon>Spermatophyta</taxon>
        <taxon>Magnoliopsida</taxon>
        <taxon>eudicotyledons</taxon>
        <taxon>Gunneridae</taxon>
        <taxon>Pentapetalae</taxon>
        <taxon>asterids</taxon>
        <taxon>campanulids</taxon>
        <taxon>Asterales</taxon>
        <taxon>Asteraceae</taxon>
        <taxon>Asteroideae</taxon>
        <taxon>Anthemideae</taxon>
        <taxon>Anthemidinae</taxon>
        <taxon>Tanacetum</taxon>
    </lineage>
</organism>
<dbReference type="PANTHER" id="PTHR11439:SF463">
    <property type="entry name" value="REVERSE TRANSCRIPTASE TY1_COPIA-TYPE DOMAIN-CONTAINING PROTEIN"/>
    <property type="match status" value="1"/>
</dbReference>
<dbReference type="PANTHER" id="PTHR11439">
    <property type="entry name" value="GAG-POL-RELATED RETROTRANSPOSON"/>
    <property type="match status" value="1"/>
</dbReference>
<evidence type="ECO:0000259" key="1">
    <source>
        <dbReference type="Pfam" id="PF07727"/>
    </source>
</evidence>
<dbReference type="AlphaFoldDB" id="A0A699JAC6"/>
<name>A0A699JAC6_TANCI</name>
<evidence type="ECO:0000313" key="2">
    <source>
        <dbReference type="EMBL" id="GFA23493.1"/>
    </source>
</evidence>
<gene>
    <name evidence="2" type="ORF">Tci_595465</name>
</gene>
<comment type="caution">
    <text evidence="2">The sequence shown here is derived from an EMBL/GenBank/DDBJ whole genome shotgun (WGS) entry which is preliminary data.</text>
</comment>